<dbReference type="PANTHER" id="PTHR13271">
    <property type="entry name" value="UNCHARACTERIZED PUTATIVE METHYLTRANSFERASE"/>
    <property type="match status" value="1"/>
</dbReference>
<dbReference type="GO" id="GO:0016279">
    <property type="term" value="F:protein-lysine N-methyltransferase activity"/>
    <property type="evidence" value="ECO:0007669"/>
    <property type="project" value="InterPro"/>
</dbReference>
<sequence>MAGRGCRAGRAARRRRRKRDGSIQPESLSHQLRYVRLMKFLHQRGFTSTPLQPALFSDFAAPSLRLSPDQAVFFQPGGMLVSLPESCLLTTSTVLLSYLGPFLKRWKPPPSSLVALCVFLVCERHRGEASDWFPYIDVLPQSYSCPPYFTDSVMAVLPSGVRRRAEEQREMVRHLHASHQDFFRSLQPVLTRPAEEVLTYEALRYTHKQPPHSHTLSPQRTHSRIWPPMPHRWAWCSINTRSVFMTPPSSSFLSGPDNYALAPFLDLLNHRPDVQVKAGFNRATGCYEVRSLSGVQRHQQAFINYGSHDNQRLLLEYGFVSSCNPHSVVYVEEDLLCEAFRGGQSLDEKVLFLRENHFLDNLTVSDEGPGWRLLAALRLLSLPPLPCRHWRTVLLGQTAGEEEERSVLTAQTLCERLLKETRRSLQEVRPDQQDAVSATLCHLDLCVQISRLLQNCEQPIREQLEVVMSLRREERSILENCLEALQSTVEI</sequence>
<evidence type="ECO:0000259" key="2">
    <source>
        <dbReference type="Pfam" id="PF09273"/>
    </source>
</evidence>
<gene>
    <name evidence="3" type="ORF">FQA47_000993</name>
</gene>
<dbReference type="InterPro" id="IPR015353">
    <property type="entry name" value="Rubisco_LSMT_subst-bd"/>
</dbReference>
<feature type="compositionally biased region" description="Basic residues" evidence="1">
    <location>
        <begin position="10"/>
        <end position="19"/>
    </location>
</feature>
<dbReference type="EMBL" id="WKFB01000059">
    <property type="protein sequence ID" value="KAF6737404.1"/>
    <property type="molecule type" value="Genomic_DNA"/>
</dbReference>
<dbReference type="InterPro" id="IPR044429">
    <property type="entry name" value="SETD4_SET"/>
</dbReference>
<dbReference type="InterPro" id="IPR046341">
    <property type="entry name" value="SET_dom_sf"/>
</dbReference>
<name>A0A834FNC2_ORYME</name>
<dbReference type="Gene3D" id="3.90.1410.10">
    <property type="entry name" value="set domain protein methyltransferase, domain 1"/>
    <property type="match status" value="1"/>
</dbReference>
<accession>A0A834FNC2</accession>
<dbReference type="PANTHER" id="PTHR13271:SF151">
    <property type="entry name" value="SET DOMAIN-CONTAINING PROTEIN 4"/>
    <property type="match status" value="1"/>
</dbReference>
<protein>
    <submittedName>
        <fullName evidence="3">SET domain-containing protein 4</fullName>
    </submittedName>
</protein>
<dbReference type="CDD" id="cd19177">
    <property type="entry name" value="SET_SETD4"/>
    <property type="match status" value="1"/>
</dbReference>
<feature type="region of interest" description="Disordered" evidence="1">
    <location>
        <begin position="1"/>
        <end position="24"/>
    </location>
</feature>
<evidence type="ECO:0000313" key="3">
    <source>
        <dbReference type="EMBL" id="KAF6737404.1"/>
    </source>
</evidence>
<reference evidence="3" key="1">
    <citation type="journal article" name="BMC Genomics">
        <title>Long-read sequencing and de novo genome assembly of marine medaka (Oryzias melastigma).</title>
        <authorList>
            <person name="Liang P."/>
            <person name="Saqib H.S.A."/>
            <person name="Ni X."/>
            <person name="Shen Y."/>
        </authorList>
    </citation>
    <scope>NUCLEOTIDE SEQUENCE</scope>
    <source>
        <strain evidence="3">Bigg-433</strain>
    </source>
</reference>
<dbReference type="SUPFAM" id="SSF82199">
    <property type="entry name" value="SET domain"/>
    <property type="match status" value="1"/>
</dbReference>
<evidence type="ECO:0000313" key="4">
    <source>
        <dbReference type="Proteomes" id="UP000646548"/>
    </source>
</evidence>
<dbReference type="Proteomes" id="UP000646548">
    <property type="component" value="Unassembled WGS sequence"/>
</dbReference>
<dbReference type="Pfam" id="PF09273">
    <property type="entry name" value="Rubis-subs-bind"/>
    <property type="match status" value="1"/>
</dbReference>
<feature type="domain" description="Rubisco LSMT substrate-binding" evidence="2">
    <location>
        <begin position="347"/>
        <end position="478"/>
    </location>
</feature>
<evidence type="ECO:0000256" key="1">
    <source>
        <dbReference type="SAM" id="MobiDB-lite"/>
    </source>
</evidence>
<organism evidence="3 4">
    <name type="scientific">Oryzias melastigma</name>
    <name type="common">Marine medaka</name>
    <dbReference type="NCBI Taxonomy" id="30732"/>
    <lineage>
        <taxon>Eukaryota</taxon>
        <taxon>Metazoa</taxon>
        <taxon>Chordata</taxon>
        <taxon>Craniata</taxon>
        <taxon>Vertebrata</taxon>
        <taxon>Euteleostomi</taxon>
        <taxon>Actinopterygii</taxon>
        <taxon>Neopterygii</taxon>
        <taxon>Teleostei</taxon>
        <taxon>Neoteleostei</taxon>
        <taxon>Acanthomorphata</taxon>
        <taxon>Ovalentaria</taxon>
        <taxon>Atherinomorphae</taxon>
        <taxon>Beloniformes</taxon>
        <taxon>Adrianichthyidae</taxon>
        <taxon>Oryziinae</taxon>
        <taxon>Oryzias</taxon>
    </lineage>
</organism>
<dbReference type="AlphaFoldDB" id="A0A834FNC2"/>
<dbReference type="InterPro" id="IPR050600">
    <property type="entry name" value="SETD3_SETD6_MTase"/>
</dbReference>
<comment type="caution">
    <text evidence="3">The sequence shown here is derived from an EMBL/GenBank/DDBJ whole genome shotgun (WGS) entry which is preliminary data.</text>
</comment>
<proteinExistence type="predicted"/>